<organism evidence="5 6">
    <name type="scientific">Lancefieldella rimae (strain ATCC 49626 / DSM 7090 / CCUG 31168 / NBRC 15546 / VPI D140H-11A)</name>
    <name type="common">Atopobium rimae</name>
    <dbReference type="NCBI Taxonomy" id="553184"/>
    <lineage>
        <taxon>Bacteria</taxon>
        <taxon>Bacillati</taxon>
        <taxon>Actinomycetota</taxon>
        <taxon>Coriobacteriia</taxon>
        <taxon>Coriobacteriales</taxon>
        <taxon>Atopobiaceae</taxon>
        <taxon>Lancefieldella</taxon>
    </lineage>
</organism>
<dbReference type="SUPFAM" id="SSF116734">
    <property type="entry name" value="DNA methylase specificity domain"/>
    <property type="match status" value="1"/>
</dbReference>
<keyword evidence="2" id="KW-0680">Restriction system</keyword>
<dbReference type="Pfam" id="PF01420">
    <property type="entry name" value="Methylase_S"/>
    <property type="match status" value="1"/>
</dbReference>
<proteinExistence type="inferred from homology"/>
<dbReference type="GO" id="GO:0003677">
    <property type="term" value="F:DNA binding"/>
    <property type="evidence" value="ECO:0007669"/>
    <property type="project" value="UniProtKB-KW"/>
</dbReference>
<dbReference type="InterPro" id="IPR044946">
    <property type="entry name" value="Restrct_endonuc_typeI_TRD_sf"/>
</dbReference>
<dbReference type="InterPro" id="IPR052021">
    <property type="entry name" value="Type-I_RS_S_subunit"/>
</dbReference>
<comment type="caution">
    <text evidence="5">The sequence shown here is derived from an EMBL/GenBank/DDBJ whole genome shotgun (WGS) entry which is preliminary data.</text>
</comment>
<dbReference type="PANTHER" id="PTHR30408:SF12">
    <property type="entry name" value="TYPE I RESTRICTION ENZYME MJAVIII SPECIFICITY SUBUNIT"/>
    <property type="match status" value="1"/>
</dbReference>
<dbReference type="GO" id="GO:0009307">
    <property type="term" value="P:DNA restriction-modification system"/>
    <property type="evidence" value="ECO:0007669"/>
    <property type="project" value="UniProtKB-KW"/>
</dbReference>
<comment type="similarity">
    <text evidence="1">Belongs to the type-I restriction system S methylase family.</text>
</comment>
<dbReference type="InterPro" id="IPR000055">
    <property type="entry name" value="Restrct_endonuc_typeI_TRD"/>
</dbReference>
<sequence>MKKSLLEKMFPREGENKPEVRFAGFTDPWEQRKLGDIAEVTMGQSPSGTCYTDNPNDAILVQGNADLKNGWVYPRVWTTEITKTASRGDLIMSVRAPVGAMGKTAFDVVLGRGVAGIKGDEFLFQALSKIESDGYWTTVSAGSTFDSISGDELRNTAINYPSDTEERKRIGYYFQKFDHLITLHQRKLEKLKQLKQSMLEKMFV</sequence>
<evidence type="ECO:0000259" key="4">
    <source>
        <dbReference type="Pfam" id="PF01420"/>
    </source>
</evidence>
<protein>
    <submittedName>
        <fullName evidence="5">Type I restriction modification DNA specificity domain protein</fullName>
    </submittedName>
</protein>
<dbReference type="AlphaFoldDB" id="B9CP93"/>
<gene>
    <name evidence="5" type="ORF">ATORI0001_0858</name>
</gene>
<dbReference type="EMBL" id="ACFE01000006">
    <property type="protein sequence ID" value="EEE16634.1"/>
    <property type="molecule type" value="Genomic_DNA"/>
</dbReference>
<evidence type="ECO:0000256" key="1">
    <source>
        <dbReference type="ARBA" id="ARBA00010923"/>
    </source>
</evidence>
<reference evidence="5 6" key="1">
    <citation type="submission" date="2009-01" db="EMBL/GenBank/DDBJ databases">
        <authorList>
            <person name="Madupu R."/>
            <person name="Sebastian Y."/>
            <person name="Durkin A.S."/>
            <person name="Torralba M."/>
            <person name="Methe B."/>
            <person name="Sutton G.G."/>
            <person name="Strausberg R.L."/>
            <person name="Nelson K.E."/>
        </authorList>
    </citation>
    <scope>NUCLEOTIDE SEQUENCE [LARGE SCALE GENOMIC DNA]</scope>
    <source>
        <strain evidence="5 6">ATCC 49626</strain>
    </source>
</reference>
<dbReference type="eggNOG" id="COG0732">
    <property type="taxonomic scope" value="Bacteria"/>
</dbReference>
<dbReference type="PANTHER" id="PTHR30408">
    <property type="entry name" value="TYPE-1 RESTRICTION ENZYME ECOKI SPECIFICITY PROTEIN"/>
    <property type="match status" value="1"/>
</dbReference>
<dbReference type="REBASE" id="30925">
    <property type="entry name" value="S1.Ari49626ORF858P"/>
</dbReference>
<evidence type="ECO:0000256" key="2">
    <source>
        <dbReference type="ARBA" id="ARBA00022747"/>
    </source>
</evidence>
<dbReference type="Gene3D" id="3.90.220.20">
    <property type="entry name" value="DNA methylase specificity domains"/>
    <property type="match status" value="1"/>
</dbReference>
<name>B9CP93_LANR4</name>
<dbReference type="CDD" id="cd17494">
    <property type="entry name" value="RMtype1_S_Sma198ORF994P-TRD2-CR2_like"/>
    <property type="match status" value="1"/>
</dbReference>
<keyword evidence="3" id="KW-0238">DNA-binding</keyword>
<evidence type="ECO:0000313" key="6">
    <source>
        <dbReference type="Proteomes" id="UP000004070"/>
    </source>
</evidence>
<evidence type="ECO:0000313" key="5">
    <source>
        <dbReference type="EMBL" id="EEE16634.1"/>
    </source>
</evidence>
<accession>B9CP93</accession>
<dbReference type="Proteomes" id="UP000004070">
    <property type="component" value="Unassembled WGS sequence"/>
</dbReference>
<evidence type="ECO:0000256" key="3">
    <source>
        <dbReference type="ARBA" id="ARBA00023125"/>
    </source>
</evidence>
<dbReference type="STRING" id="1383.IV60_GL001516"/>
<feature type="domain" description="Type I restriction modification DNA specificity" evidence="4">
    <location>
        <begin position="27"/>
        <end position="193"/>
    </location>
</feature>